<dbReference type="EC" id="3.2.1.17" evidence="4"/>
<dbReference type="KEGG" id="ccel:CCDG5_1857"/>
<evidence type="ECO:0000256" key="1">
    <source>
        <dbReference type="ARBA" id="ARBA00010646"/>
    </source>
</evidence>
<name>A0A078KUV3_9FIRM</name>
<dbReference type="SMART" id="SM00641">
    <property type="entry name" value="Glyco_25"/>
    <property type="match status" value="1"/>
</dbReference>
<dbReference type="AlphaFoldDB" id="A0A078KUV3"/>
<dbReference type="InterPro" id="IPR002053">
    <property type="entry name" value="Glyco_hydro_25"/>
</dbReference>
<dbReference type="PATRIC" id="fig|29343.3.peg.1950"/>
<dbReference type="SUPFAM" id="SSF51445">
    <property type="entry name" value="(Trans)glycosidases"/>
    <property type="match status" value="1"/>
</dbReference>
<dbReference type="HOGENOM" id="CLU_044973_6_2_9"/>
<keyword evidence="5" id="KW-1133">Transmembrane helix</keyword>
<evidence type="ECO:0000313" key="6">
    <source>
        <dbReference type="EMBL" id="CDZ24955.1"/>
    </source>
</evidence>
<keyword evidence="5" id="KW-0472">Membrane</keyword>
<organism evidence="6 7">
    <name type="scientific">[Clostridium] cellulosi</name>
    <dbReference type="NCBI Taxonomy" id="29343"/>
    <lineage>
        <taxon>Bacteria</taxon>
        <taxon>Bacillati</taxon>
        <taxon>Bacillota</taxon>
        <taxon>Clostridia</taxon>
        <taxon>Eubacteriales</taxon>
        <taxon>Oscillospiraceae</taxon>
        <taxon>Oscillospiraceae incertae sedis</taxon>
    </lineage>
</organism>
<keyword evidence="7" id="KW-1185">Reference proteome</keyword>
<evidence type="ECO:0000256" key="4">
    <source>
        <dbReference type="RuleBase" id="RU361176"/>
    </source>
</evidence>
<evidence type="ECO:0000256" key="3">
    <source>
        <dbReference type="ARBA" id="ARBA00023295"/>
    </source>
</evidence>
<dbReference type="PROSITE" id="PS00953">
    <property type="entry name" value="GLYCOSYL_HYDROL_F25_1"/>
    <property type="match status" value="1"/>
</dbReference>
<keyword evidence="5" id="KW-0812">Transmembrane</keyword>
<keyword evidence="3 4" id="KW-0326">Glycosidase</keyword>
<evidence type="ECO:0000256" key="5">
    <source>
        <dbReference type="SAM" id="Phobius"/>
    </source>
</evidence>
<dbReference type="InterPro" id="IPR018077">
    <property type="entry name" value="Glyco_hydro_fam25_subgr"/>
</dbReference>
<dbReference type="Gene3D" id="3.20.20.80">
    <property type="entry name" value="Glycosidases"/>
    <property type="match status" value="1"/>
</dbReference>
<protein>
    <recommendedName>
        <fullName evidence="4">Lysozyme</fullName>
        <ecNumber evidence="4">3.2.1.17</ecNumber>
    </recommendedName>
</protein>
<dbReference type="GO" id="GO:0016998">
    <property type="term" value="P:cell wall macromolecule catabolic process"/>
    <property type="evidence" value="ECO:0007669"/>
    <property type="project" value="InterPro"/>
</dbReference>
<proteinExistence type="inferred from homology"/>
<accession>A0A078KUV3</accession>
<reference evidence="7" key="1">
    <citation type="submission" date="2014-07" db="EMBL/GenBank/DDBJ databases">
        <authorList>
            <person name="Wibberg D."/>
        </authorList>
    </citation>
    <scope>NUCLEOTIDE SEQUENCE [LARGE SCALE GENOMIC DNA]</scope>
    <source>
        <strain evidence="7">DG5</strain>
    </source>
</reference>
<dbReference type="Proteomes" id="UP000032431">
    <property type="component" value="Chromosome I"/>
</dbReference>
<dbReference type="PROSITE" id="PS51904">
    <property type="entry name" value="GLYCOSYL_HYDROL_F25_2"/>
    <property type="match status" value="1"/>
</dbReference>
<comment type="catalytic activity">
    <reaction evidence="4">
        <text>Hydrolysis of (1-&gt;4)-beta-linkages between N-acetylmuramic acid and N-acetyl-D-glucosamine residues in a peptidoglycan and between N-acetyl-D-glucosamine residues in chitodextrins.</text>
        <dbReference type="EC" id="3.2.1.17"/>
    </reaction>
</comment>
<dbReference type="GO" id="GO:0003796">
    <property type="term" value="F:lysozyme activity"/>
    <property type="evidence" value="ECO:0007669"/>
    <property type="project" value="UniProtKB-EC"/>
</dbReference>
<keyword evidence="2 4" id="KW-0378">Hydrolase</keyword>
<evidence type="ECO:0000256" key="2">
    <source>
        <dbReference type="ARBA" id="ARBA00022801"/>
    </source>
</evidence>
<comment type="similarity">
    <text evidence="1 4">Belongs to the glycosyl hydrolase 25 family.</text>
</comment>
<dbReference type="Pfam" id="PF01183">
    <property type="entry name" value="Glyco_hydro_25"/>
    <property type="match status" value="1"/>
</dbReference>
<dbReference type="GO" id="GO:0016052">
    <property type="term" value="P:carbohydrate catabolic process"/>
    <property type="evidence" value="ECO:0007669"/>
    <property type="project" value="TreeGrafter"/>
</dbReference>
<dbReference type="PANTHER" id="PTHR34135">
    <property type="entry name" value="LYSOZYME"/>
    <property type="match status" value="1"/>
</dbReference>
<gene>
    <name evidence="6" type="ORF">CCDG5_1857</name>
</gene>
<dbReference type="EMBL" id="LM995447">
    <property type="protein sequence ID" value="CDZ24955.1"/>
    <property type="molecule type" value="Genomic_DNA"/>
</dbReference>
<evidence type="ECO:0000313" key="7">
    <source>
        <dbReference type="Proteomes" id="UP000032431"/>
    </source>
</evidence>
<feature type="transmembrane region" description="Helical" evidence="5">
    <location>
        <begin position="7"/>
        <end position="26"/>
    </location>
</feature>
<dbReference type="InterPro" id="IPR017853">
    <property type="entry name" value="GH"/>
</dbReference>
<dbReference type="InterPro" id="IPR008270">
    <property type="entry name" value="Glyco_hydro_25_AS"/>
</dbReference>
<dbReference type="GO" id="GO:0009253">
    <property type="term" value="P:peptidoglycan catabolic process"/>
    <property type="evidence" value="ECO:0007669"/>
    <property type="project" value="InterPro"/>
</dbReference>
<dbReference type="PANTHER" id="PTHR34135:SF2">
    <property type="entry name" value="LYSOZYME"/>
    <property type="match status" value="1"/>
</dbReference>
<sequence length="241" mass="28139">MKLKKSRLAIIFAIIFILVVAIYVIFNNGLLLLNGFNVKGYPVRGIDVSEYQGKIDWDTISNQGLKFAYIKATEGSKYTDKQFKSNWENANKTNMKIGAYHFLSFDSDGATQADNFIKNVPEISGLPPAVDIELYGKYKKDSPSKQKVHKVLNSYLNKVENYYKVKPVLYFTEKSFILYYDDEYSDYMVWVRNVYTKPDFKNWTFWQYADKGRLKGYSGQEKFIDLDVFNGNDKDFERTFE</sequence>
<dbReference type="STRING" id="29343.CCDG5_1857"/>